<protein>
    <recommendedName>
        <fullName evidence="1">Ig-like domain-containing protein</fullName>
    </recommendedName>
</protein>
<feature type="domain" description="Ig-like" evidence="1">
    <location>
        <begin position="13"/>
        <end position="102"/>
    </location>
</feature>
<accession>A0AA88Y117</accession>
<dbReference type="AlphaFoldDB" id="A0AA88Y117"/>
<dbReference type="Proteomes" id="UP001186944">
    <property type="component" value="Unassembled WGS sequence"/>
</dbReference>
<dbReference type="Pfam" id="PF13927">
    <property type="entry name" value="Ig_3"/>
    <property type="match status" value="1"/>
</dbReference>
<dbReference type="InterPro" id="IPR007110">
    <property type="entry name" value="Ig-like_dom"/>
</dbReference>
<organism evidence="2 3">
    <name type="scientific">Pinctada imbricata</name>
    <name type="common">Atlantic pearl-oyster</name>
    <name type="synonym">Pinctada martensii</name>
    <dbReference type="NCBI Taxonomy" id="66713"/>
    <lineage>
        <taxon>Eukaryota</taxon>
        <taxon>Metazoa</taxon>
        <taxon>Spiralia</taxon>
        <taxon>Lophotrochozoa</taxon>
        <taxon>Mollusca</taxon>
        <taxon>Bivalvia</taxon>
        <taxon>Autobranchia</taxon>
        <taxon>Pteriomorphia</taxon>
        <taxon>Pterioida</taxon>
        <taxon>Pterioidea</taxon>
        <taxon>Pteriidae</taxon>
        <taxon>Pinctada</taxon>
    </lineage>
</organism>
<comment type="caution">
    <text evidence="2">The sequence shown here is derived from an EMBL/GenBank/DDBJ whole genome shotgun (WGS) entry which is preliminary data.</text>
</comment>
<dbReference type="InterPro" id="IPR036179">
    <property type="entry name" value="Ig-like_dom_sf"/>
</dbReference>
<evidence type="ECO:0000259" key="1">
    <source>
        <dbReference type="PROSITE" id="PS50835"/>
    </source>
</evidence>
<sequence>MANRTVSNVSDGPSVVILSPNYTTIDLKEGQNLGPITCSAVCNPTCTILWRFNATVGDGRFVDQTTQNGVLHIVNVRYSMAGVYRCKAQNKISFKRRDVYLNVLCKYQISVSLEFTFIFMPPESKIWGI</sequence>
<proteinExistence type="predicted"/>
<evidence type="ECO:0000313" key="3">
    <source>
        <dbReference type="Proteomes" id="UP001186944"/>
    </source>
</evidence>
<evidence type="ECO:0000313" key="2">
    <source>
        <dbReference type="EMBL" id="KAK3096292.1"/>
    </source>
</evidence>
<gene>
    <name evidence="2" type="ORF">FSP39_025404</name>
</gene>
<name>A0AA88Y117_PINIB</name>
<reference evidence="2" key="1">
    <citation type="submission" date="2019-08" db="EMBL/GenBank/DDBJ databases">
        <title>The improved chromosome-level genome for the pearl oyster Pinctada fucata martensii using PacBio sequencing and Hi-C.</title>
        <authorList>
            <person name="Zheng Z."/>
        </authorList>
    </citation>
    <scope>NUCLEOTIDE SEQUENCE</scope>
    <source>
        <strain evidence="2">ZZ-2019</strain>
        <tissue evidence="2">Adductor muscle</tissue>
    </source>
</reference>
<dbReference type="PROSITE" id="PS50835">
    <property type="entry name" value="IG_LIKE"/>
    <property type="match status" value="1"/>
</dbReference>
<dbReference type="EMBL" id="VSWD01000008">
    <property type="protein sequence ID" value="KAK3096292.1"/>
    <property type="molecule type" value="Genomic_DNA"/>
</dbReference>
<dbReference type="SUPFAM" id="SSF48726">
    <property type="entry name" value="Immunoglobulin"/>
    <property type="match status" value="1"/>
</dbReference>
<keyword evidence="3" id="KW-1185">Reference proteome</keyword>
<dbReference type="InterPro" id="IPR013783">
    <property type="entry name" value="Ig-like_fold"/>
</dbReference>
<dbReference type="Gene3D" id="2.60.40.10">
    <property type="entry name" value="Immunoglobulins"/>
    <property type="match status" value="1"/>
</dbReference>